<sequence>MNLVHIDSNFTGRTQDNSICMSFALHFAIDGENSLLRPGGFIIADEGFACREPILRPYAKRADDLEKILFNFVLKSTRLLAENAIGAWKQKCPLLNIGMHKMEPEESVKTILGSCTTTGINTTCF</sequence>
<evidence type="ECO:0000313" key="4">
    <source>
        <dbReference type="EMBL" id="OAO13866.1"/>
    </source>
</evidence>
<reference evidence="4 5" key="1">
    <citation type="submission" date="2016-05" db="EMBL/GenBank/DDBJ databases">
        <title>Nuclear genome of Blastocystis sp. subtype 1 NandII.</title>
        <authorList>
            <person name="Gentekaki E."/>
            <person name="Curtis B."/>
            <person name="Stairs C."/>
            <person name="Eme L."/>
            <person name="Herman E."/>
            <person name="Klimes V."/>
            <person name="Arias M.C."/>
            <person name="Elias M."/>
            <person name="Hilliou F."/>
            <person name="Klute M."/>
            <person name="Malik S.-B."/>
            <person name="Pightling A."/>
            <person name="Rachubinski R."/>
            <person name="Salas D."/>
            <person name="Schlacht A."/>
            <person name="Suga H."/>
            <person name="Archibald J."/>
            <person name="Ball S.G."/>
            <person name="Clark G."/>
            <person name="Dacks J."/>
            <person name="Van Der Giezen M."/>
            <person name="Tsaousis A."/>
            <person name="Roger A."/>
        </authorList>
    </citation>
    <scope>NUCLEOTIDE SEQUENCE [LARGE SCALE GENOMIC DNA]</scope>
    <source>
        <strain evidence="5">ATCC 50177 / NandII</strain>
    </source>
</reference>
<comment type="caution">
    <text evidence="4">The sequence shown here is derived from an EMBL/GenBank/DDBJ whole genome shotgun (WGS) entry which is preliminary data.</text>
</comment>
<evidence type="ECO:0000256" key="2">
    <source>
        <dbReference type="ARBA" id="ARBA00022723"/>
    </source>
</evidence>
<protein>
    <recommendedName>
        <fullName evidence="3">DDE Tnp4 domain-containing protein</fullName>
    </recommendedName>
</protein>
<gene>
    <name evidence="4" type="ORF">AV274_4446</name>
</gene>
<comment type="cofactor">
    <cofactor evidence="1">
        <name>a divalent metal cation</name>
        <dbReference type="ChEBI" id="CHEBI:60240"/>
    </cofactor>
</comment>
<organism evidence="4 5">
    <name type="scientific">Blastocystis sp. subtype 1 (strain ATCC 50177 / NandII)</name>
    <dbReference type="NCBI Taxonomy" id="478820"/>
    <lineage>
        <taxon>Eukaryota</taxon>
        <taxon>Sar</taxon>
        <taxon>Stramenopiles</taxon>
        <taxon>Bigyra</taxon>
        <taxon>Opalozoa</taxon>
        <taxon>Opalinata</taxon>
        <taxon>Blastocystidae</taxon>
        <taxon>Blastocystis</taxon>
    </lineage>
</organism>
<accession>A0A196SC18</accession>
<keyword evidence="5" id="KW-1185">Reference proteome</keyword>
<name>A0A196SC18_BLAHN</name>
<dbReference type="InterPro" id="IPR027806">
    <property type="entry name" value="HARBI1_dom"/>
</dbReference>
<keyword evidence="2" id="KW-0479">Metal-binding</keyword>
<evidence type="ECO:0000259" key="3">
    <source>
        <dbReference type="Pfam" id="PF13359"/>
    </source>
</evidence>
<dbReference type="EMBL" id="LXWW01000317">
    <property type="protein sequence ID" value="OAO13866.1"/>
    <property type="molecule type" value="Genomic_DNA"/>
</dbReference>
<proteinExistence type="predicted"/>
<dbReference type="Pfam" id="PF13359">
    <property type="entry name" value="DDE_Tnp_4"/>
    <property type="match status" value="1"/>
</dbReference>
<dbReference type="OrthoDB" id="108131at2759"/>
<dbReference type="GO" id="GO:0046872">
    <property type="term" value="F:metal ion binding"/>
    <property type="evidence" value="ECO:0007669"/>
    <property type="project" value="UniProtKB-KW"/>
</dbReference>
<evidence type="ECO:0000313" key="5">
    <source>
        <dbReference type="Proteomes" id="UP000078348"/>
    </source>
</evidence>
<dbReference type="AlphaFoldDB" id="A0A196SC18"/>
<dbReference type="Proteomes" id="UP000078348">
    <property type="component" value="Unassembled WGS sequence"/>
</dbReference>
<evidence type="ECO:0000256" key="1">
    <source>
        <dbReference type="ARBA" id="ARBA00001968"/>
    </source>
</evidence>
<feature type="domain" description="DDE Tnp4" evidence="3">
    <location>
        <begin position="3"/>
        <end position="107"/>
    </location>
</feature>